<keyword evidence="1" id="KW-0597">Phosphoprotein</keyword>
<dbReference type="InterPro" id="IPR011006">
    <property type="entry name" value="CheY-like_superfamily"/>
</dbReference>
<protein>
    <submittedName>
        <fullName evidence="3">Response regulator</fullName>
    </submittedName>
</protein>
<dbReference type="SUPFAM" id="SSF52172">
    <property type="entry name" value="CheY-like"/>
    <property type="match status" value="1"/>
</dbReference>
<evidence type="ECO:0000313" key="3">
    <source>
        <dbReference type="EMBL" id="HEA19488.1"/>
    </source>
</evidence>
<name>A0A831VPF3_9FLAO</name>
<reference evidence="3" key="1">
    <citation type="journal article" date="2020" name="mSystems">
        <title>Genome- and Community-Level Interaction Insights into Carbon Utilization and Element Cycling Functions of Hydrothermarchaeota in Hydrothermal Sediment.</title>
        <authorList>
            <person name="Zhou Z."/>
            <person name="Liu Y."/>
            <person name="Xu W."/>
            <person name="Pan J."/>
            <person name="Luo Z.H."/>
            <person name="Li M."/>
        </authorList>
    </citation>
    <scope>NUCLEOTIDE SEQUENCE [LARGE SCALE GENOMIC DNA]</scope>
    <source>
        <strain evidence="3">HyVt-345</strain>
    </source>
</reference>
<dbReference type="GO" id="GO:0000160">
    <property type="term" value="P:phosphorelay signal transduction system"/>
    <property type="evidence" value="ECO:0007669"/>
    <property type="project" value="InterPro"/>
</dbReference>
<dbReference type="SMART" id="SM00448">
    <property type="entry name" value="REC"/>
    <property type="match status" value="1"/>
</dbReference>
<feature type="domain" description="Response regulatory" evidence="2">
    <location>
        <begin position="14"/>
        <end position="133"/>
    </location>
</feature>
<dbReference type="PROSITE" id="PS50110">
    <property type="entry name" value="RESPONSE_REGULATORY"/>
    <property type="match status" value="1"/>
</dbReference>
<dbReference type="PANTHER" id="PTHR44520">
    <property type="entry name" value="RESPONSE REGULATOR RCP1-RELATED"/>
    <property type="match status" value="1"/>
</dbReference>
<dbReference type="Proteomes" id="UP000886191">
    <property type="component" value="Unassembled WGS sequence"/>
</dbReference>
<accession>A0A831VPF3</accession>
<dbReference type="AlphaFoldDB" id="A0A831VPF3"/>
<dbReference type="InterPro" id="IPR052893">
    <property type="entry name" value="TCS_response_regulator"/>
</dbReference>
<comment type="caution">
    <text evidence="3">The sequence shown here is derived from an EMBL/GenBank/DDBJ whole genome shotgun (WGS) entry which is preliminary data.</text>
</comment>
<evidence type="ECO:0000256" key="1">
    <source>
        <dbReference type="PROSITE-ProRule" id="PRU00169"/>
    </source>
</evidence>
<dbReference type="PANTHER" id="PTHR44520:SF2">
    <property type="entry name" value="RESPONSE REGULATOR RCP1"/>
    <property type="match status" value="1"/>
</dbReference>
<feature type="modified residue" description="4-aspartylphosphate" evidence="1">
    <location>
        <position position="66"/>
    </location>
</feature>
<dbReference type="InterPro" id="IPR001789">
    <property type="entry name" value="Sig_transdc_resp-reg_receiver"/>
</dbReference>
<evidence type="ECO:0000259" key="2">
    <source>
        <dbReference type="PROSITE" id="PS50110"/>
    </source>
</evidence>
<proteinExistence type="predicted"/>
<dbReference type="Pfam" id="PF00072">
    <property type="entry name" value="Response_reg"/>
    <property type="match status" value="1"/>
</dbReference>
<organism evidence="3">
    <name type="scientific">Pricia antarctica</name>
    <dbReference type="NCBI Taxonomy" id="641691"/>
    <lineage>
        <taxon>Bacteria</taxon>
        <taxon>Pseudomonadati</taxon>
        <taxon>Bacteroidota</taxon>
        <taxon>Flavobacteriia</taxon>
        <taxon>Flavobacteriales</taxon>
        <taxon>Flavobacteriaceae</taxon>
        <taxon>Pricia</taxon>
    </lineage>
</organism>
<sequence length="133" mass="15276">MNPKILKNLYAHLKVLLVEDDEVANYLSLNALESCGITNVHVTQNGKEAINFLEQEKITPDIILLDLNMPIMGGLEFLQKCHERDTCIESRIFILTSSIRPEDKIKAREFDNVKDYLEKPLTDEKVENILSNF</sequence>
<gene>
    <name evidence="3" type="ORF">ENH87_01035</name>
</gene>
<dbReference type="Gene3D" id="3.40.50.2300">
    <property type="match status" value="1"/>
</dbReference>
<dbReference type="EMBL" id="DRGL01000009">
    <property type="protein sequence ID" value="HEA19488.1"/>
    <property type="molecule type" value="Genomic_DNA"/>
</dbReference>